<accession>A0AAD3DAJ1</accession>
<proteinExistence type="predicted"/>
<dbReference type="EMBL" id="BLLK01000062">
    <property type="protein sequence ID" value="GFH59069.1"/>
    <property type="molecule type" value="Genomic_DNA"/>
</dbReference>
<comment type="caution">
    <text evidence="2">The sequence shown here is derived from an EMBL/GenBank/DDBJ whole genome shotgun (WGS) entry which is preliminary data.</text>
</comment>
<gene>
    <name evidence="2" type="ORF">CTEN210_15545</name>
</gene>
<evidence type="ECO:0000256" key="1">
    <source>
        <dbReference type="SAM" id="MobiDB-lite"/>
    </source>
</evidence>
<keyword evidence="3" id="KW-1185">Reference proteome</keyword>
<reference evidence="2 3" key="1">
    <citation type="journal article" date="2021" name="Sci. Rep.">
        <title>The genome of the diatom Chaetoceros tenuissimus carries an ancient integrated fragment of an extant virus.</title>
        <authorList>
            <person name="Hongo Y."/>
            <person name="Kimura K."/>
            <person name="Takaki Y."/>
            <person name="Yoshida Y."/>
            <person name="Baba S."/>
            <person name="Kobayashi G."/>
            <person name="Nagasaki K."/>
            <person name="Hano T."/>
            <person name="Tomaru Y."/>
        </authorList>
    </citation>
    <scope>NUCLEOTIDE SEQUENCE [LARGE SCALE GENOMIC DNA]</scope>
    <source>
        <strain evidence="2 3">NIES-3715</strain>
    </source>
</reference>
<evidence type="ECO:0000313" key="3">
    <source>
        <dbReference type="Proteomes" id="UP001054902"/>
    </source>
</evidence>
<protein>
    <submittedName>
        <fullName evidence="2">Uncharacterized protein</fullName>
    </submittedName>
</protein>
<evidence type="ECO:0000313" key="2">
    <source>
        <dbReference type="EMBL" id="GFH59069.1"/>
    </source>
</evidence>
<dbReference type="Proteomes" id="UP001054902">
    <property type="component" value="Unassembled WGS sequence"/>
</dbReference>
<feature type="region of interest" description="Disordered" evidence="1">
    <location>
        <begin position="743"/>
        <end position="767"/>
    </location>
</feature>
<organism evidence="2 3">
    <name type="scientific">Chaetoceros tenuissimus</name>
    <dbReference type="NCBI Taxonomy" id="426638"/>
    <lineage>
        <taxon>Eukaryota</taxon>
        <taxon>Sar</taxon>
        <taxon>Stramenopiles</taxon>
        <taxon>Ochrophyta</taxon>
        <taxon>Bacillariophyta</taxon>
        <taxon>Coscinodiscophyceae</taxon>
        <taxon>Chaetocerotophycidae</taxon>
        <taxon>Chaetocerotales</taxon>
        <taxon>Chaetocerotaceae</taxon>
        <taxon>Chaetoceros</taxon>
    </lineage>
</organism>
<name>A0AAD3DAJ1_9STRA</name>
<sequence length="1370" mass="157175">MPSYNHLSHFLELSLHDHAAANDKSLFLNEKELPVTDFTMHSLFGTTQFPSWNDTPITSLRKYTAMQRIPFRNTGHCIIQRIFNRYASPLIFSSDSAYDHRTNTTVAASILMHLDTHIEQDVLNISPKPVLIRNHILAQSYGTSFTDNNMGESHALTLSLNSCPFRAPTIFLLDSRIVLLQVFLYFHPHSKTIREQLRKHIHTTSMHHFSELSHALKCHWPDPSRRASRISYPSSVPHHVRNQFLEIIEQVTTDIGASNFCNLNVPSPTGSLLDHDETITENTVGLQIGHHFFLHINSHQLTNYGNIRQKDTEAGQVEIPPQPNFAFAMANTWADRGASRMAHSLQGILPEIICTDIPHPPITTLQYTFHHNARTINSDITKYMHDQFVNHNYKLAIEDPAQWYLQFSCFFSDPLGTFHNSTTLRKIEQEKAHSQTRLVQIDKDYRQCMQQQCHPTDKMTPKQFTSTMLQCPFCTHSTIPASAAHYHLACTHRQISHQRHKLLEPINETLQTLDLLTTYIIDAVLPSRHQHRFIPRFTLFLRAAIQNATLIKPLSDQDQQKYADTTIYPPFAETGYPTKPHWADNLTVQDPYAPTTAHYTHLMGPSHTNPTYPDEHTAIIAMLGLLPTNTHTAIDSYLTMLEYKFQQAFRIHQSPQERIDDMPVTIDMIINHLTSNSAASNPTIAQMLTDAKTLKPQPSTMRDYCDYLVQQLLQQLQHKAKTLQTKIQYVLNKYKTAKITQYKKSLKDPDPSPTPATKPAAPKKATVKRKRNPCQGVWCTLKQFAAMPYTLTATSASCSQCNLMQEAVQLATKLIAQLLNRTSAMAIISQYTPIAPHQMHIRVMANNIATSPVPLDEIRDIICNTIPLTTVAEISPKLNFLHPDDAQYDKPQQELQNLVLQHIAYTCLISTTPSLTHEFPSLRDPYHIHEILTTAVTMCICTKPKPKIINDTRICTRCSHLTAHKQRKSQWKPSEMITCISCDRDLHHVQYPNEPCETCVLMSVLIQHNPANTWYTLTHRTTPNMNTVIHETPYSYLCSSMPTAVPMDPMPPEEIFIQCAELTMPEQYPHTEDPDFHFQDMMDDQPFIGNRIYPPRPPPIAFPTEYAAPTINSQHSITNITTIYHPDKFHKPQPVYLSYSRPTFPFFDNIPKSTYGYYPEAHFESNIPHLAHALPHLHIKKIPIETIHPIPQDQLPRFHDLQTIITWSFKDYPKRDPNQSLGQIPETFLLTIYPSLQNDPFQIRLFFYPGPQVDDLPQNQLPDTSAIHFLDVPPRESPTLYVLAVIYHIATLPPQCVNLQTLKDFRILKPQNIRHLSQEMAYLHALLLDNNYLESMTCIQPPWSLSNQKAKNDEIQTKKYTYKQEWNSLR</sequence>